<dbReference type="InterPro" id="IPR000182">
    <property type="entry name" value="GNAT_dom"/>
</dbReference>
<evidence type="ECO:0000313" key="3">
    <source>
        <dbReference type="Proteomes" id="UP000218810"/>
    </source>
</evidence>
<dbReference type="Gene3D" id="3.40.630.30">
    <property type="match status" value="1"/>
</dbReference>
<dbReference type="InterPro" id="IPR016181">
    <property type="entry name" value="Acyl_CoA_acyltransferase"/>
</dbReference>
<reference evidence="3" key="1">
    <citation type="submission" date="2017-09" db="EMBL/GenBank/DDBJ databases">
        <authorList>
            <person name="Zhang Y."/>
            <person name="Huang X."/>
            <person name="Liu J."/>
            <person name="Lu L."/>
            <person name="Peng K."/>
        </authorList>
    </citation>
    <scope>NUCLEOTIDE SEQUENCE [LARGE SCALE GENOMIC DNA]</scope>
    <source>
        <strain evidence="3">S-XJ-1</strain>
    </source>
</reference>
<keyword evidence="2" id="KW-0808">Transferase</keyword>
<dbReference type="PROSITE" id="PS51186">
    <property type="entry name" value="GNAT"/>
    <property type="match status" value="1"/>
</dbReference>
<accession>A0A2A2WRW3</accession>
<feature type="domain" description="N-acetyltransferase" evidence="1">
    <location>
        <begin position="13"/>
        <end position="159"/>
    </location>
</feature>
<name>A0A2A2WRW3_9ACTN</name>
<keyword evidence="3" id="KW-1185">Reference proteome</keyword>
<dbReference type="EMBL" id="NTGA01000012">
    <property type="protein sequence ID" value="PAY23895.1"/>
    <property type="molecule type" value="Genomic_DNA"/>
</dbReference>
<proteinExistence type="predicted"/>
<organism evidence="2 3">
    <name type="scientific">Dietzia natronolimnaea</name>
    <dbReference type="NCBI Taxonomy" id="161920"/>
    <lineage>
        <taxon>Bacteria</taxon>
        <taxon>Bacillati</taxon>
        <taxon>Actinomycetota</taxon>
        <taxon>Actinomycetes</taxon>
        <taxon>Mycobacteriales</taxon>
        <taxon>Dietziaceae</taxon>
        <taxon>Dietzia</taxon>
    </lineage>
</organism>
<dbReference type="Pfam" id="PF13673">
    <property type="entry name" value="Acetyltransf_10"/>
    <property type="match status" value="1"/>
</dbReference>
<protein>
    <submittedName>
        <fullName evidence="2">GNAT family N-acetyltransferase</fullName>
    </submittedName>
</protein>
<dbReference type="AlphaFoldDB" id="A0A2A2WRW3"/>
<evidence type="ECO:0000313" key="2">
    <source>
        <dbReference type="EMBL" id="PAY23895.1"/>
    </source>
</evidence>
<dbReference type="RefSeq" id="WP_017835118.1">
    <property type="nucleotide sequence ID" value="NZ_NTGA01000012.1"/>
</dbReference>
<dbReference type="CDD" id="cd04301">
    <property type="entry name" value="NAT_SF"/>
    <property type="match status" value="1"/>
</dbReference>
<evidence type="ECO:0000259" key="1">
    <source>
        <dbReference type="PROSITE" id="PS51186"/>
    </source>
</evidence>
<dbReference type="Proteomes" id="UP000218810">
    <property type="component" value="Unassembled WGS sequence"/>
</dbReference>
<gene>
    <name evidence="2" type="ORF">CEY15_06570</name>
</gene>
<sequence length="160" mass="17410">MGEHDPPWRVVASPLAGLGPLDVHALYKLRVDVFVAEQDCPYAEIDEVDADPGTTHLLAWAPATESGPEELVATLRVFGSGVHGGVMHLGRVCTAPGWRGRGIAGVLIRHGLGLCGAMPVEIGAQSHLEGWYEQFGFLRCGPEYLDERIPHLPMRRDLVR</sequence>
<dbReference type="OrthoDB" id="9796171at2"/>
<dbReference type="GO" id="GO:0016747">
    <property type="term" value="F:acyltransferase activity, transferring groups other than amino-acyl groups"/>
    <property type="evidence" value="ECO:0007669"/>
    <property type="project" value="InterPro"/>
</dbReference>
<comment type="caution">
    <text evidence="2">The sequence shown here is derived from an EMBL/GenBank/DDBJ whole genome shotgun (WGS) entry which is preliminary data.</text>
</comment>
<dbReference type="SUPFAM" id="SSF55729">
    <property type="entry name" value="Acyl-CoA N-acyltransferases (Nat)"/>
    <property type="match status" value="1"/>
</dbReference>